<dbReference type="InterPro" id="IPR021139">
    <property type="entry name" value="NYN"/>
</dbReference>
<accession>A0ABN1U700</accession>
<proteinExistence type="predicted"/>
<sequence length="260" mass="27840">MTTEPATVRLAVLIDADNVSSSHAAALLAELARYGAPTVKRAYGDWTTSQLGGWKGELARHAIQPIQQFANTVGKNSTDSALIIDAMDLLYSGNLDAFAIVSSDSDFTRLATRLRESGKTVYGLGQRKTPASLQAACDKFIFLEVLREDDEGGAGEDAEAEGDSLPDLRTIMEGAVRSTAQDDGWAPLGSVGTYLGKTHAAFDPRHYGFPRLSALAGAQSYLDLDHPEGGQPRVRLRSQRPPRKRAPAKKAAKKKASAAE</sequence>
<dbReference type="CDD" id="cd11297">
    <property type="entry name" value="PIN_LabA-like_N_1"/>
    <property type="match status" value="1"/>
</dbReference>
<evidence type="ECO:0000256" key="1">
    <source>
        <dbReference type="SAM" id="MobiDB-lite"/>
    </source>
</evidence>
<name>A0ABN1U700_9ACTN</name>
<dbReference type="PANTHER" id="PTHR35811">
    <property type="entry name" value="SLR1870 PROTEIN"/>
    <property type="match status" value="1"/>
</dbReference>
<dbReference type="RefSeq" id="WP_343904829.1">
    <property type="nucleotide sequence ID" value="NZ_BAAAJE010000001.1"/>
</dbReference>
<evidence type="ECO:0000313" key="4">
    <source>
        <dbReference type="Proteomes" id="UP001499979"/>
    </source>
</evidence>
<keyword evidence="4" id="KW-1185">Reference proteome</keyword>
<dbReference type="Pfam" id="PF12872">
    <property type="entry name" value="OST-HTH"/>
    <property type="match status" value="1"/>
</dbReference>
<evidence type="ECO:0000259" key="2">
    <source>
        <dbReference type="PROSITE" id="PS51644"/>
    </source>
</evidence>
<comment type="caution">
    <text evidence="3">The sequence shown here is derived from an EMBL/GenBank/DDBJ whole genome shotgun (WGS) entry which is preliminary data.</text>
</comment>
<protein>
    <submittedName>
        <fullName evidence="3">NYN domain-containing protein</fullName>
    </submittedName>
</protein>
<reference evidence="3 4" key="1">
    <citation type="journal article" date="2019" name="Int. J. Syst. Evol. Microbiol.">
        <title>The Global Catalogue of Microorganisms (GCM) 10K type strain sequencing project: providing services to taxonomists for standard genome sequencing and annotation.</title>
        <authorList>
            <consortium name="The Broad Institute Genomics Platform"/>
            <consortium name="The Broad Institute Genome Sequencing Center for Infectious Disease"/>
            <person name="Wu L."/>
            <person name="Ma J."/>
        </authorList>
    </citation>
    <scope>NUCLEOTIDE SEQUENCE [LARGE SCALE GENOMIC DNA]</scope>
    <source>
        <strain evidence="3 4">JCM 11813</strain>
    </source>
</reference>
<dbReference type="Pfam" id="PF01936">
    <property type="entry name" value="NYN"/>
    <property type="match status" value="1"/>
</dbReference>
<dbReference type="Proteomes" id="UP001499979">
    <property type="component" value="Unassembled WGS sequence"/>
</dbReference>
<gene>
    <name evidence="3" type="ORF">GCM10009606_01940</name>
</gene>
<feature type="region of interest" description="Disordered" evidence="1">
    <location>
        <begin position="223"/>
        <end position="260"/>
    </location>
</feature>
<dbReference type="Gene3D" id="3.30.420.610">
    <property type="entry name" value="LOTUS domain-like"/>
    <property type="match status" value="1"/>
</dbReference>
<dbReference type="Gene3D" id="3.40.50.1010">
    <property type="entry name" value="5'-nuclease"/>
    <property type="match status" value="1"/>
</dbReference>
<feature type="compositionally biased region" description="Basic residues" evidence="1">
    <location>
        <begin position="234"/>
        <end position="260"/>
    </location>
</feature>
<evidence type="ECO:0000313" key="3">
    <source>
        <dbReference type="EMBL" id="GAA1125866.1"/>
    </source>
</evidence>
<feature type="domain" description="HTH OST-type" evidence="2">
    <location>
        <begin position="164"/>
        <end position="238"/>
    </location>
</feature>
<dbReference type="InterPro" id="IPR025605">
    <property type="entry name" value="OST-HTH/LOTUS_dom"/>
</dbReference>
<dbReference type="EMBL" id="BAAAJE010000001">
    <property type="protein sequence ID" value="GAA1125866.1"/>
    <property type="molecule type" value="Genomic_DNA"/>
</dbReference>
<dbReference type="PANTHER" id="PTHR35811:SF1">
    <property type="entry name" value="HTH OST-TYPE DOMAIN-CONTAINING PROTEIN"/>
    <property type="match status" value="1"/>
</dbReference>
<dbReference type="InterPro" id="IPR041966">
    <property type="entry name" value="LOTUS-like"/>
</dbReference>
<dbReference type="CDD" id="cd10146">
    <property type="entry name" value="LabA_like_C"/>
    <property type="match status" value="1"/>
</dbReference>
<dbReference type="PROSITE" id="PS51644">
    <property type="entry name" value="HTH_OST"/>
    <property type="match status" value="1"/>
</dbReference>
<organism evidence="3 4">
    <name type="scientific">Nocardioides aquiterrae</name>
    <dbReference type="NCBI Taxonomy" id="203799"/>
    <lineage>
        <taxon>Bacteria</taxon>
        <taxon>Bacillati</taxon>
        <taxon>Actinomycetota</taxon>
        <taxon>Actinomycetes</taxon>
        <taxon>Propionibacteriales</taxon>
        <taxon>Nocardioidaceae</taxon>
        <taxon>Nocardioides</taxon>
    </lineage>
</organism>